<feature type="transmembrane region" description="Helical" evidence="6">
    <location>
        <begin position="6"/>
        <end position="28"/>
    </location>
</feature>
<evidence type="ECO:0000256" key="2">
    <source>
        <dbReference type="ARBA" id="ARBA00022475"/>
    </source>
</evidence>
<sequence length="108" mass="11669">MTLLDSLLVSVFGITVVFTVLIALSFFIKLQSAVVSAISNDSTKAVKEEIKTHDALKEQAAVDTGWTSGELKLIGVDEKTAAMIMAIVSDESKIPLLELQFKSIRALD</sequence>
<organism evidence="7 8">
    <name type="scientific">Pseudobacteroides cellulosolvens ATCC 35603 = DSM 2933</name>
    <dbReference type="NCBI Taxonomy" id="398512"/>
    <lineage>
        <taxon>Bacteria</taxon>
        <taxon>Bacillati</taxon>
        <taxon>Bacillota</taxon>
        <taxon>Clostridia</taxon>
        <taxon>Eubacteriales</taxon>
        <taxon>Oscillospiraceae</taxon>
        <taxon>Pseudobacteroides</taxon>
    </lineage>
</organism>
<accession>A0A0L6JHF3</accession>
<keyword evidence="8" id="KW-1185">Reference proteome</keyword>
<keyword evidence="3 6" id="KW-0812">Transmembrane</keyword>
<protein>
    <submittedName>
        <fullName evidence="7">Sodium pump decarboxylase gamma subunit</fullName>
    </submittedName>
</protein>
<dbReference type="GO" id="GO:0036376">
    <property type="term" value="P:sodium ion export across plasma membrane"/>
    <property type="evidence" value="ECO:0007669"/>
    <property type="project" value="InterPro"/>
</dbReference>
<evidence type="ECO:0000313" key="7">
    <source>
        <dbReference type="EMBL" id="KNY25154.1"/>
    </source>
</evidence>
<dbReference type="Pfam" id="PF04277">
    <property type="entry name" value="OAD_gamma"/>
    <property type="match status" value="1"/>
</dbReference>
<dbReference type="eggNOG" id="ENOG5033JRE">
    <property type="taxonomic scope" value="Bacteria"/>
</dbReference>
<evidence type="ECO:0000256" key="1">
    <source>
        <dbReference type="ARBA" id="ARBA00004236"/>
    </source>
</evidence>
<proteinExistence type="predicted"/>
<name>A0A0L6JHF3_9FIRM</name>
<reference evidence="8" key="1">
    <citation type="submission" date="2015-07" db="EMBL/GenBank/DDBJ databases">
        <title>Near-Complete Genome Sequence of the Cellulolytic Bacterium Bacteroides (Pseudobacteroides) cellulosolvens ATCC 35603.</title>
        <authorList>
            <person name="Dassa B."/>
            <person name="Utturkar S.M."/>
            <person name="Klingeman D.M."/>
            <person name="Hurt R.A."/>
            <person name="Keller M."/>
            <person name="Xu J."/>
            <person name="Reddy Y.H.K."/>
            <person name="Borovok I."/>
            <person name="Grinberg I.R."/>
            <person name="Lamed R."/>
            <person name="Zhivin O."/>
            <person name="Bayer E.A."/>
            <person name="Brown S.D."/>
        </authorList>
    </citation>
    <scope>NUCLEOTIDE SEQUENCE [LARGE SCALE GENOMIC DNA]</scope>
    <source>
        <strain evidence="8">DSM 2933</strain>
    </source>
</reference>
<keyword evidence="2" id="KW-1003">Cell membrane</keyword>
<evidence type="ECO:0000256" key="3">
    <source>
        <dbReference type="ARBA" id="ARBA00022692"/>
    </source>
</evidence>
<dbReference type="OrthoDB" id="1958004at2"/>
<dbReference type="Proteomes" id="UP000036923">
    <property type="component" value="Unassembled WGS sequence"/>
</dbReference>
<evidence type="ECO:0000256" key="6">
    <source>
        <dbReference type="SAM" id="Phobius"/>
    </source>
</evidence>
<dbReference type="STRING" id="398512.Bccel_0411"/>
<comment type="caution">
    <text evidence="7">The sequence shown here is derived from an EMBL/GenBank/DDBJ whole genome shotgun (WGS) entry which is preliminary data.</text>
</comment>
<dbReference type="EMBL" id="LGTC01000001">
    <property type="protein sequence ID" value="KNY25154.1"/>
    <property type="molecule type" value="Genomic_DNA"/>
</dbReference>
<keyword evidence="5 6" id="KW-0472">Membrane</keyword>
<evidence type="ECO:0000256" key="5">
    <source>
        <dbReference type="ARBA" id="ARBA00023136"/>
    </source>
</evidence>
<dbReference type="AlphaFoldDB" id="A0A0L6JHF3"/>
<keyword evidence="4 6" id="KW-1133">Transmembrane helix</keyword>
<dbReference type="RefSeq" id="WP_036946356.1">
    <property type="nucleotide sequence ID" value="NZ_KN050763.1"/>
</dbReference>
<dbReference type="InterPro" id="IPR005899">
    <property type="entry name" value="Na_pump_deCOase"/>
</dbReference>
<dbReference type="GO" id="GO:0005886">
    <property type="term" value="C:plasma membrane"/>
    <property type="evidence" value="ECO:0007669"/>
    <property type="project" value="UniProtKB-SubCell"/>
</dbReference>
<dbReference type="GO" id="GO:0015081">
    <property type="term" value="F:sodium ion transmembrane transporter activity"/>
    <property type="evidence" value="ECO:0007669"/>
    <property type="project" value="InterPro"/>
</dbReference>
<gene>
    <name evidence="7" type="ORF">Bccel_0411</name>
</gene>
<evidence type="ECO:0000256" key="4">
    <source>
        <dbReference type="ARBA" id="ARBA00022989"/>
    </source>
</evidence>
<comment type="subcellular location">
    <subcellularLocation>
        <location evidence="1">Cell membrane</location>
    </subcellularLocation>
</comment>
<evidence type="ECO:0000313" key="8">
    <source>
        <dbReference type="Proteomes" id="UP000036923"/>
    </source>
</evidence>